<keyword evidence="3" id="KW-1185">Reference proteome</keyword>
<protein>
    <recommendedName>
        <fullName evidence="4">Ribosomal protein S7</fullName>
    </recommendedName>
</protein>
<sequence>MRSYGDRNYYHRELCRENRSSSRSRLQCPHQRNRSALLENHTRQRDSIATGSVPQDWRIANVVPIFKKGSKSEPGNYRPWFEVYATYVRPVLTTGRQIISNFFVTTSRKVVVNPSTALRQYHDRYTLPNITSQIIRRVCETWTLSRYSDSKKRLFAHTNDKAKRVYREKTLTDMCHAHELVVNSGKADEADCQPPMI</sequence>
<organism evidence="2 3">
    <name type="scientific">Ranitomeya imitator</name>
    <name type="common">mimic poison frog</name>
    <dbReference type="NCBI Taxonomy" id="111125"/>
    <lineage>
        <taxon>Eukaryota</taxon>
        <taxon>Metazoa</taxon>
        <taxon>Chordata</taxon>
        <taxon>Craniata</taxon>
        <taxon>Vertebrata</taxon>
        <taxon>Euteleostomi</taxon>
        <taxon>Amphibia</taxon>
        <taxon>Batrachia</taxon>
        <taxon>Anura</taxon>
        <taxon>Neobatrachia</taxon>
        <taxon>Hyloidea</taxon>
        <taxon>Dendrobatidae</taxon>
        <taxon>Dendrobatinae</taxon>
        <taxon>Ranitomeya</taxon>
    </lineage>
</organism>
<evidence type="ECO:0000313" key="3">
    <source>
        <dbReference type="Proteomes" id="UP001176940"/>
    </source>
</evidence>
<dbReference type="Proteomes" id="UP001176940">
    <property type="component" value="Unassembled WGS sequence"/>
</dbReference>
<reference evidence="2" key="1">
    <citation type="submission" date="2023-07" db="EMBL/GenBank/DDBJ databases">
        <authorList>
            <person name="Stuckert A."/>
        </authorList>
    </citation>
    <scope>NUCLEOTIDE SEQUENCE</scope>
</reference>
<evidence type="ECO:0000256" key="1">
    <source>
        <dbReference type="SAM" id="MobiDB-lite"/>
    </source>
</evidence>
<gene>
    <name evidence="2" type="ORF">RIMI_LOCUS11489650</name>
</gene>
<evidence type="ECO:0008006" key="4">
    <source>
        <dbReference type="Google" id="ProtNLM"/>
    </source>
</evidence>
<proteinExistence type="predicted"/>
<feature type="region of interest" description="Disordered" evidence="1">
    <location>
        <begin position="21"/>
        <end position="47"/>
    </location>
</feature>
<accession>A0ABN9LP41</accession>
<evidence type="ECO:0000313" key="2">
    <source>
        <dbReference type="EMBL" id="CAJ0946848.1"/>
    </source>
</evidence>
<comment type="caution">
    <text evidence="2">The sequence shown here is derived from an EMBL/GenBank/DDBJ whole genome shotgun (WGS) entry which is preliminary data.</text>
</comment>
<dbReference type="PANTHER" id="PTHR47306">
    <property type="entry name" value="SI:CH211-178J18.4-RELATED"/>
    <property type="match status" value="1"/>
</dbReference>
<name>A0ABN9LP41_9NEOB</name>
<dbReference type="PANTHER" id="PTHR47306:SF2">
    <property type="entry name" value="CORE-BINDING (CB) DOMAIN-CONTAINING PROTEIN"/>
    <property type="match status" value="1"/>
</dbReference>
<dbReference type="EMBL" id="CAUEEQ010026074">
    <property type="protein sequence ID" value="CAJ0946848.1"/>
    <property type="molecule type" value="Genomic_DNA"/>
</dbReference>